<evidence type="ECO:0000256" key="1">
    <source>
        <dbReference type="ARBA" id="ARBA00004377"/>
    </source>
</evidence>
<keyword evidence="8 10" id="KW-0472">Membrane</keyword>
<evidence type="ECO:0000256" key="8">
    <source>
        <dbReference type="ARBA" id="ARBA00023136"/>
    </source>
</evidence>
<evidence type="ECO:0000256" key="7">
    <source>
        <dbReference type="ARBA" id="ARBA00022989"/>
    </source>
</evidence>
<keyword evidence="7 10" id="KW-1133">Transmembrane helix</keyword>
<dbReference type="InterPro" id="IPR012902">
    <property type="entry name" value="N_methyl_site"/>
</dbReference>
<dbReference type="GO" id="GO:0005886">
    <property type="term" value="C:plasma membrane"/>
    <property type="evidence" value="ECO:0007669"/>
    <property type="project" value="UniProtKB-SubCell"/>
</dbReference>
<evidence type="ECO:0000256" key="10">
    <source>
        <dbReference type="SAM" id="Phobius"/>
    </source>
</evidence>
<dbReference type="Gene3D" id="3.55.40.10">
    <property type="entry name" value="minor pseudopilin epsh domain"/>
    <property type="match status" value="1"/>
</dbReference>
<evidence type="ECO:0000256" key="6">
    <source>
        <dbReference type="ARBA" id="ARBA00022692"/>
    </source>
</evidence>
<dbReference type="NCBIfam" id="TIGR01708">
    <property type="entry name" value="typeII_sec_gspH"/>
    <property type="match status" value="1"/>
</dbReference>
<comment type="subcellular location">
    <subcellularLocation>
        <location evidence="1">Cell inner membrane</location>
        <topology evidence="1">Single-pass membrane protein</topology>
    </subcellularLocation>
</comment>
<dbReference type="InterPro" id="IPR045584">
    <property type="entry name" value="Pilin-like"/>
</dbReference>
<protein>
    <recommendedName>
        <fullName evidence="2">Type II secretion system protein H</fullName>
    </recommendedName>
    <alternativeName>
        <fullName evidence="9">General secretion pathway protein H</fullName>
    </alternativeName>
</protein>
<dbReference type="PRINTS" id="PR00885">
    <property type="entry name" value="BCTERIALGSPH"/>
</dbReference>
<proteinExistence type="predicted"/>
<dbReference type="InterPro" id="IPR002416">
    <property type="entry name" value="T2SS_protein-GspH"/>
</dbReference>
<dbReference type="Pfam" id="PF07963">
    <property type="entry name" value="N_methyl"/>
    <property type="match status" value="1"/>
</dbReference>
<evidence type="ECO:0000256" key="3">
    <source>
        <dbReference type="ARBA" id="ARBA00022475"/>
    </source>
</evidence>
<dbReference type="AlphaFoldDB" id="A0A486XNF3"/>
<gene>
    <name evidence="11" type="ORF">BAL341_1538</name>
</gene>
<keyword evidence="6 10" id="KW-0812">Transmembrane</keyword>
<evidence type="ECO:0000256" key="5">
    <source>
        <dbReference type="ARBA" id="ARBA00022519"/>
    </source>
</evidence>
<dbReference type="SUPFAM" id="SSF54523">
    <property type="entry name" value="Pili subunits"/>
    <property type="match status" value="1"/>
</dbReference>
<reference evidence="11" key="1">
    <citation type="submission" date="2019-04" db="EMBL/GenBank/DDBJ databases">
        <authorList>
            <person name="Brambilla D."/>
        </authorList>
    </citation>
    <scope>NUCLEOTIDE SEQUENCE</scope>
    <source>
        <strain evidence="11">BAL1</strain>
    </source>
</reference>
<keyword evidence="3" id="KW-1003">Cell membrane</keyword>
<keyword evidence="5" id="KW-0997">Cell inner membrane</keyword>
<evidence type="ECO:0000313" key="11">
    <source>
        <dbReference type="EMBL" id="VHO03701.1"/>
    </source>
</evidence>
<evidence type="ECO:0000256" key="4">
    <source>
        <dbReference type="ARBA" id="ARBA00022481"/>
    </source>
</evidence>
<sequence length="198" mass="22362">MCHSGPKQRCQRGFTLVEVMLVMLLIGLLATTVVMNFSPESREERLNKEAERFQQLFQFVAETALLKQQEWGLYTLPDRYGFMYYDNEAGKWLAADEPASLQPHKLPADIKLSLELEGLPGADTNLLSQLDWQLDEPEQTEEETELPVLPQVFILSSGEISPFKLLLTEQSDLTPLYSSVSTEFAIPLSRTIAAVELP</sequence>
<dbReference type="GO" id="GO:0015628">
    <property type="term" value="P:protein secretion by the type II secretion system"/>
    <property type="evidence" value="ECO:0007669"/>
    <property type="project" value="InterPro"/>
</dbReference>
<evidence type="ECO:0000256" key="9">
    <source>
        <dbReference type="ARBA" id="ARBA00030775"/>
    </source>
</evidence>
<organism evidence="11">
    <name type="scientific">Rheinheimera sp. BAL341</name>
    <dbReference type="NCBI Taxonomy" id="1708203"/>
    <lineage>
        <taxon>Bacteria</taxon>
        <taxon>Pseudomonadati</taxon>
        <taxon>Pseudomonadota</taxon>
        <taxon>Gammaproteobacteria</taxon>
        <taxon>Chromatiales</taxon>
        <taxon>Chromatiaceae</taxon>
        <taxon>Rheinheimera</taxon>
    </lineage>
</organism>
<dbReference type="GO" id="GO:0015627">
    <property type="term" value="C:type II protein secretion system complex"/>
    <property type="evidence" value="ECO:0007669"/>
    <property type="project" value="InterPro"/>
</dbReference>
<feature type="transmembrane region" description="Helical" evidence="10">
    <location>
        <begin position="20"/>
        <end position="38"/>
    </location>
</feature>
<accession>A0A486XNF3</accession>
<dbReference type="InterPro" id="IPR049875">
    <property type="entry name" value="TypeII_GspH"/>
</dbReference>
<keyword evidence="4" id="KW-0488">Methylation</keyword>
<name>A0A486XNF3_9GAMM</name>
<dbReference type="NCBIfam" id="TIGR02532">
    <property type="entry name" value="IV_pilin_GFxxxE"/>
    <property type="match status" value="1"/>
</dbReference>
<dbReference type="EMBL" id="CAAJGR010000086">
    <property type="protein sequence ID" value="VHO03701.1"/>
    <property type="molecule type" value="Genomic_DNA"/>
</dbReference>
<dbReference type="PROSITE" id="PS00409">
    <property type="entry name" value="PROKAR_NTER_METHYL"/>
    <property type="match status" value="1"/>
</dbReference>
<evidence type="ECO:0000256" key="2">
    <source>
        <dbReference type="ARBA" id="ARBA00021549"/>
    </source>
</evidence>